<evidence type="ECO:0000256" key="1">
    <source>
        <dbReference type="ARBA" id="ARBA00011073"/>
    </source>
</evidence>
<dbReference type="Pfam" id="PF00082">
    <property type="entry name" value="Peptidase_S8"/>
    <property type="match status" value="1"/>
</dbReference>
<gene>
    <name evidence="8" type="ORF">ACFL27_01775</name>
</gene>
<accession>A0ABV6YRS6</accession>
<dbReference type="Gene3D" id="2.60.120.260">
    <property type="entry name" value="Galactose-binding domain-like"/>
    <property type="match status" value="1"/>
</dbReference>
<dbReference type="CDD" id="cd04842">
    <property type="entry name" value="Peptidases_S8_Kp43_protease"/>
    <property type="match status" value="1"/>
</dbReference>
<dbReference type="PROSITE" id="PS51892">
    <property type="entry name" value="SUBTILASE"/>
    <property type="match status" value="1"/>
</dbReference>
<dbReference type="Proteomes" id="UP001594351">
    <property type="component" value="Unassembled WGS sequence"/>
</dbReference>
<keyword evidence="9" id="KW-1185">Reference proteome</keyword>
<keyword evidence="3 5" id="KW-0378">Hydrolase</keyword>
<evidence type="ECO:0000256" key="2">
    <source>
        <dbReference type="ARBA" id="ARBA00022670"/>
    </source>
</evidence>
<dbReference type="PRINTS" id="PR00723">
    <property type="entry name" value="SUBTILISIN"/>
</dbReference>
<dbReference type="InterPro" id="IPR036852">
    <property type="entry name" value="Peptidase_S8/S53_dom_sf"/>
</dbReference>
<dbReference type="SUPFAM" id="SSF52743">
    <property type="entry name" value="Subtilisin-like"/>
    <property type="match status" value="1"/>
</dbReference>
<name>A0ABV6YRS6_UNCC1</name>
<dbReference type="InterPro" id="IPR000209">
    <property type="entry name" value="Peptidase_S8/S53_dom"/>
</dbReference>
<feature type="domain" description="Peptidase S8/S53" evidence="7">
    <location>
        <begin position="273"/>
        <end position="557"/>
    </location>
</feature>
<dbReference type="InterPro" id="IPR034058">
    <property type="entry name" value="TagA/B/C/D_pept_dom"/>
</dbReference>
<evidence type="ECO:0000256" key="6">
    <source>
        <dbReference type="SAM" id="Phobius"/>
    </source>
</evidence>
<evidence type="ECO:0000259" key="7">
    <source>
        <dbReference type="Pfam" id="PF00082"/>
    </source>
</evidence>
<feature type="active site" description="Charge relay system" evidence="5">
    <location>
        <position position="502"/>
    </location>
</feature>
<protein>
    <submittedName>
        <fullName evidence="8">S8 family serine peptidase</fullName>
    </submittedName>
</protein>
<dbReference type="SUPFAM" id="SSF49785">
    <property type="entry name" value="Galactose-binding domain-like"/>
    <property type="match status" value="1"/>
</dbReference>
<comment type="caution">
    <text evidence="8">The sequence shown here is derived from an EMBL/GenBank/DDBJ whole genome shotgun (WGS) entry which is preliminary data.</text>
</comment>
<keyword evidence="6" id="KW-0812">Transmembrane</keyword>
<dbReference type="InterPro" id="IPR008979">
    <property type="entry name" value="Galactose-bd-like_sf"/>
</dbReference>
<keyword evidence="4 5" id="KW-0720">Serine protease</keyword>
<feature type="active site" description="Charge relay system" evidence="5">
    <location>
        <position position="267"/>
    </location>
</feature>
<dbReference type="InterPro" id="IPR050131">
    <property type="entry name" value="Peptidase_S8_subtilisin-like"/>
</dbReference>
<feature type="transmembrane region" description="Helical" evidence="6">
    <location>
        <begin position="887"/>
        <end position="909"/>
    </location>
</feature>
<evidence type="ECO:0000313" key="8">
    <source>
        <dbReference type="EMBL" id="MFC1848912.1"/>
    </source>
</evidence>
<evidence type="ECO:0000256" key="4">
    <source>
        <dbReference type="ARBA" id="ARBA00022825"/>
    </source>
</evidence>
<reference evidence="8 9" key="1">
    <citation type="submission" date="2024-09" db="EMBL/GenBank/DDBJ databases">
        <title>Laminarin stimulates single cell rates of sulfate reduction while oxygen inhibits transcriptomic activity in coastal marine sediment.</title>
        <authorList>
            <person name="Lindsay M."/>
            <person name="Orcutt B."/>
            <person name="Emerson D."/>
            <person name="Stepanauskas R."/>
            <person name="D'Angelo T."/>
        </authorList>
    </citation>
    <scope>NUCLEOTIDE SEQUENCE [LARGE SCALE GENOMIC DNA]</scope>
    <source>
        <strain evidence="8">SAG AM-311-K15</strain>
    </source>
</reference>
<keyword evidence="6" id="KW-0472">Membrane</keyword>
<comment type="similarity">
    <text evidence="1 5">Belongs to the peptidase S8 family.</text>
</comment>
<evidence type="ECO:0000256" key="5">
    <source>
        <dbReference type="PROSITE-ProRule" id="PRU01240"/>
    </source>
</evidence>
<feature type="transmembrane region" description="Helical" evidence="6">
    <location>
        <begin position="12"/>
        <end position="32"/>
    </location>
</feature>
<dbReference type="Gene3D" id="2.60.120.380">
    <property type="match status" value="1"/>
</dbReference>
<dbReference type="PANTHER" id="PTHR43806:SF11">
    <property type="entry name" value="CEREVISIN-RELATED"/>
    <property type="match status" value="1"/>
</dbReference>
<evidence type="ECO:0000256" key="3">
    <source>
        <dbReference type="ARBA" id="ARBA00022801"/>
    </source>
</evidence>
<proteinExistence type="inferred from homology"/>
<evidence type="ECO:0000313" key="9">
    <source>
        <dbReference type="Proteomes" id="UP001594351"/>
    </source>
</evidence>
<sequence>MRSIAKKFRITDHTAIFVTIVFVWITIFMGILSHKVYANQTDKEPYRIKLLNGDIVPTGKKIKCQKEQLIQMGKILQDRGPKNIHILVQLARIPQKEEYTQLQNQGLYLHDYLPDKAWIAAVSVDKLRPALNTPEIRFVRHWGSEDKISPRLKKREFGPWAIDEVRGLVHLLVEFHREVDQFSGEVLLIGHGALSLHYFEGMNMYSCWIKQESIPALQVIEEIFWIEEYPPPLTGANDGARNTLHVDTVHQSPYNLDGQGVNIFVFDSGRVLTTHEQISGRVTSVDLTSTGNHSTNVACTAAGDGTGMARAKGMAPGAWILTAGYDQSTGILFLDSYGDMITDYDTARNDGTHPADLAINSLVFNVANFDICSYEGDYGQSSRMIDRIVRGDETGIQGTYRRYIVTWAAGNERISDGFSPIGRCGGGYGTLPPPASAKNPITVGATNSDYNAMADFSSWGPTDNGRLKPVVVGPGCEIMGEQGIYSASGGGDNDYITMCGTSIACAAVAGVIALILEKYHALNSVTTEPVNAALKALLIHTATDLGPEGPDYMSGYGHVDVRAAIDILEAGEIGTDATAYFHDIVFDTPAYIEQDDDWTLPVTIPSGVREFKISLAWDDVASPAVTSGNLINDLDLELESPAKATHYPWILDPTNPWVAATTGVNSVDNQEQIVVQNPGAGIWTIHVRGTTVPNSAQQSFGLVYSYVSGQLECTPLIAPGVNNGGFESSGTWTIGGDATRTAIQSHSGTYSLKLAGNNNNNGAAKQLVTIPFDAVTVTLSYWFRCLTTDESAGRDILRVEVTSASDMLLAIVDQSHNGVQTKYTTSLQIQTPRWAYADNIDLTPWAGQKIYVQFRGLTNAANPTTFWVDDVNLTVCTSDQVPTLNPLGALILVLVISIILVLGSPLTGLMKRG</sequence>
<dbReference type="InterPro" id="IPR015500">
    <property type="entry name" value="Peptidase_S8_subtilisin-rel"/>
</dbReference>
<dbReference type="Gene3D" id="3.40.50.200">
    <property type="entry name" value="Peptidase S8/S53 domain"/>
    <property type="match status" value="1"/>
</dbReference>
<keyword evidence="6" id="KW-1133">Transmembrane helix</keyword>
<feature type="active site" description="Charge relay system" evidence="5">
    <location>
        <position position="293"/>
    </location>
</feature>
<keyword evidence="2 5" id="KW-0645">Protease</keyword>
<dbReference type="EMBL" id="JBHPBY010000011">
    <property type="protein sequence ID" value="MFC1848912.1"/>
    <property type="molecule type" value="Genomic_DNA"/>
</dbReference>
<organism evidence="8 9">
    <name type="scientific">candidate division CSSED10-310 bacterium</name>
    <dbReference type="NCBI Taxonomy" id="2855610"/>
    <lineage>
        <taxon>Bacteria</taxon>
        <taxon>Bacteria division CSSED10-310</taxon>
    </lineage>
</organism>
<dbReference type="PANTHER" id="PTHR43806">
    <property type="entry name" value="PEPTIDASE S8"/>
    <property type="match status" value="1"/>
</dbReference>